<organism evidence="2 3">
    <name type="scientific">Paenibacillus qinlingensis</name>
    <dbReference type="NCBI Taxonomy" id="1837343"/>
    <lineage>
        <taxon>Bacteria</taxon>
        <taxon>Bacillati</taxon>
        <taxon>Bacillota</taxon>
        <taxon>Bacilli</taxon>
        <taxon>Bacillales</taxon>
        <taxon>Paenibacillaceae</taxon>
        <taxon>Paenibacillus</taxon>
    </lineage>
</organism>
<comment type="caution">
    <text evidence="2">The sequence shown here is derived from an EMBL/GenBank/DDBJ whole genome shotgun (WGS) entry which is preliminary data.</text>
</comment>
<gene>
    <name evidence="2" type="ORF">J2736_006903</name>
</gene>
<keyword evidence="3" id="KW-1185">Reference proteome</keyword>
<accession>A0ABU1P8T8</accession>
<dbReference type="RefSeq" id="WP_310502939.1">
    <property type="nucleotide sequence ID" value="NZ_JAVDSB010000035.1"/>
</dbReference>
<protein>
    <submittedName>
        <fullName evidence="2">Uncharacterized protein</fullName>
    </submittedName>
</protein>
<reference evidence="2 3" key="1">
    <citation type="submission" date="2023-07" db="EMBL/GenBank/DDBJ databases">
        <title>Sorghum-associated microbial communities from plants grown in Nebraska, USA.</title>
        <authorList>
            <person name="Schachtman D."/>
        </authorList>
    </citation>
    <scope>NUCLEOTIDE SEQUENCE [LARGE SCALE GENOMIC DNA]</scope>
    <source>
        <strain evidence="2 3">CC258</strain>
    </source>
</reference>
<name>A0ABU1P8T8_9BACL</name>
<dbReference type="EMBL" id="JAVDSB010000035">
    <property type="protein sequence ID" value="MDR6555632.1"/>
    <property type="molecule type" value="Genomic_DNA"/>
</dbReference>
<evidence type="ECO:0000313" key="3">
    <source>
        <dbReference type="Proteomes" id="UP001267290"/>
    </source>
</evidence>
<keyword evidence="1" id="KW-1133">Transmembrane helix</keyword>
<sequence length="231" mass="27276">MNRLYRTALGILILGGFTFFMYVIVESLVFEKEHRIQVNVAQLNEHDYSDHWQGIATTLGMDEQAKLEDFQLFYNAQGEVQKLSYEVVWRRPGKHDFIFYYIDYDLITSKAIVKKQKIEGPWLQYDRSIPVSYFFKRLDEMDLTIMKPNNDDPIRYMRVHENGARMTYAIKSMMKYRIDKDQIHEITDTQLPVEGYWLSVCGMAEEAAPDFASSCEDRIDYILDARTSDNR</sequence>
<evidence type="ECO:0000256" key="1">
    <source>
        <dbReference type="SAM" id="Phobius"/>
    </source>
</evidence>
<keyword evidence="1" id="KW-0812">Transmembrane</keyword>
<proteinExistence type="predicted"/>
<feature type="transmembrane region" description="Helical" evidence="1">
    <location>
        <begin position="7"/>
        <end position="25"/>
    </location>
</feature>
<keyword evidence="1" id="KW-0472">Membrane</keyword>
<evidence type="ECO:0000313" key="2">
    <source>
        <dbReference type="EMBL" id="MDR6555632.1"/>
    </source>
</evidence>
<dbReference type="Proteomes" id="UP001267290">
    <property type="component" value="Unassembled WGS sequence"/>
</dbReference>